<feature type="signal peptide" evidence="1">
    <location>
        <begin position="1"/>
        <end position="23"/>
    </location>
</feature>
<evidence type="ECO:0000313" key="2">
    <source>
        <dbReference type="EMBL" id="KAA0040027.1"/>
    </source>
</evidence>
<dbReference type="Proteomes" id="UP000321393">
    <property type="component" value="Unassembled WGS sequence"/>
</dbReference>
<accession>A0A5D3DLK6</accession>
<protein>
    <recommendedName>
        <fullName evidence="6">LysM domain-containing protein</fullName>
    </recommendedName>
</protein>
<evidence type="ECO:0000313" key="3">
    <source>
        <dbReference type="EMBL" id="TYK24474.1"/>
    </source>
</evidence>
<dbReference type="OrthoDB" id="1417267at2759"/>
<proteinExistence type="predicted"/>
<feature type="chain" id="PRO_5042723280" description="LysM domain-containing protein" evidence="1">
    <location>
        <begin position="24"/>
        <end position="83"/>
    </location>
</feature>
<dbReference type="EMBL" id="SSTE01018075">
    <property type="protein sequence ID" value="KAA0040027.1"/>
    <property type="molecule type" value="Genomic_DNA"/>
</dbReference>
<dbReference type="AlphaFoldDB" id="A0A5D3DLK6"/>
<evidence type="ECO:0000256" key="1">
    <source>
        <dbReference type="SAM" id="SignalP"/>
    </source>
</evidence>
<dbReference type="InterPro" id="IPR018392">
    <property type="entry name" value="LysM"/>
</dbReference>
<dbReference type="Gene3D" id="3.10.350.10">
    <property type="entry name" value="LysM domain"/>
    <property type="match status" value="1"/>
</dbReference>
<name>A0A5D3DLK6_CUCMM</name>
<dbReference type="STRING" id="1194695.A0A5D3DLK6"/>
<dbReference type="Proteomes" id="UP000321947">
    <property type="component" value="Unassembled WGS sequence"/>
</dbReference>
<comment type="caution">
    <text evidence="3">The sequence shown here is derived from an EMBL/GenBank/DDBJ whole genome shotgun (WGS) entry which is preliminary data.</text>
</comment>
<evidence type="ECO:0008006" key="6">
    <source>
        <dbReference type="Google" id="ProtNLM"/>
    </source>
</evidence>
<dbReference type="InterPro" id="IPR036779">
    <property type="entry name" value="LysM_dom_sf"/>
</dbReference>
<dbReference type="PANTHER" id="PTHR33648:SF46">
    <property type="entry name" value="LYSM DOMAIN-CONTAINING PROTEIN"/>
    <property type="match status" value="1"/>
</dbReference>
<reference evidence="4 5" key="1">
    <citation type="submission" date="2019-08" db="EMBL/GenBank/DDBJ databases">
        <title>Draft genome sequences of two oriental melons (Cucumis melo L. var makuwa).</title>
        <authorList>
            <person name="Kwon S.-Y."/>
        </authorList>
    </citation>
    <scope>NUCLEOTIDE SEQUENCE [LARGE SCALE GENOMIC DNA]</scope>
    <source>
        <strain evidence="5">cv. Chang Bougi</strain>
        <strain evidence="4">cv. SW 3</strain>
        <tissue evidence="3">Leaf</tissue>
    </source>
</reference>
<dbReference type="PANTHER" id="PTHR33648">
    <property type="entry name" value="EMBRYO SAC 1"/>
    <property type="match status" value="1"/>
</dbReference>
<dbReference type="CDD" id="cd00118">
    <property type="entry name" value="LysM"/>
    <property type="match status" value="1"/>
</dbReference>
<gene>
    <name evidence="3" type="ORF">E5676_scaffold266G00150</name>
    <name evidence="2" type="ORF">E6C27_scaffold122G003130</name>
</gene>
<sequence length="83" mass="9210">MASYFSVFITVMALIMVVASAESKPCNDIYVVKEGETLHTISAKCRDPFIVDNNPHIQDSDDVFPGLLIQITPTLINSRKLLL</sequence>
<evidence type="ECO:0000313" key="4">
    <source>
        <dbReference type="Proteomes" id="UP000321393"/>
    </source>
</evidence>
<organism evidence="3 5">
    <name type="scientific">Cucumis melo var. makuwa</name>
    <name type="common">Oriental melon</name>
    <dbReference type="NCBI Taxonomy" id="1194695"/>
    <lineage>
        <taxon>Eukaryota</taxon>
        <taxon>Viridiplantae</taxon>
        <taxon>Streptophyta</taxon>
        <taxon>Embryophyta</taxon>
        <taxon>Tracheophyta</taxon>
        <taxon>Spermatophyta</taxon>
        <taxon>Magnoliopsida</taxon>
        <taxon>eudicotyledons</taxon>
        <taxon>Gunneridae</taxon>
        <taxon>Pentapetalae</taxon>
        <taxon>rosids</taxon>
        <taxon>fabids</taxon>
        <taxon>Cucurbitales</taxon>
        <taxon>Cucurbitaceae</taxon>
        <taxon>Benincaseae</taxon>
        <taxon>Cucumis</taxon>
    </lineage>
</organism>
<evidence type="ECO:0000313" key="5">
    <source>
        <dbReference type="Proteomes" id="UP000321947"/>
    </source>
</evidence>
<dbReference type="EMBL" id="SSTD01003912">
    <property type="protein sequence ID" value="TYK24474.1"/>
    <property type="molecule type" value="Genomic_DNA"/>
</dbReference>
<keyword evidence="1" id="KW-0732">Signal</keyword>